<reference evidence="1" key="1">
    <citation type="submission" date="2022-07" db="EMBL/GenBank/DDBJ databases">
        <authorList>
            <person name="Macas J."/>
            <person name="Novak P."/>
            <person name="Neumann P."/>
        </authorList>
    </citation>
    <scope>NUCLEOTIDE SEQUENCE</scope>
</reference>
<gene>
    <name evidence="1" type="ORF">CEURO_LOCUS10988</name>
</gene>
<dbReference type="AlphaFoldDB" id="A0A9P0Z7N0"/>
<name>A0A9P0Z7N0_CUSEU</name>
<keyword evidence="2" id="KW-1185">Reference proteome</keyword>
<proteinExistence type="predicted"/>
<evidence type="ECO:0008006" key="3">
    <source>
        <dbReference type="Google" id="ProtNLM"/>
    </source>
</evidence>
<sequence>MVGMWSLVSEFHQGKTTWAFKARAVRVYEIPAYGIHGEYLQCIFHDSEWNTISCTLWEDLIDQLVDFLRTKPKCIILLLQLCRAKKIQGHVNVANMFNVTKMLLNSDSEECVEFKATFGSFVGDAFQDDLGSGRVPFVSIDDLIKMKEDGKHVIYGEILAIDSYKDWFYISCKGCIRKVVAEGDSFWCGVCNTAEVVMRYKVNVTVMDESANRVMPPLFFGTKSA</sequence>
<dbReference type="EMBL" id="CAMAPE010000021">
    <property type="protein sequence ID" value="CAH9089779.1"/>
    <property type="molecule type" value="Genomic_DNA"/>
</dbReference>
<accession>A0A9P0Z7N0</accession>
<dbReference type="InterPro" id="IPR012340">
    <property type="entry name" value="NA-bd_OB-fold"/>
</dbReference>
<evidence type="ECO:0000313" key="1">
    <source>
        <dbReference type="EMBL" id="CAH9089779.1"/>
    </source>
</evidence>
<dbReference type="SUPFAM" id="SSF50249">
    <property type="entry name" value="Nucleic acid-binding proteins"/>
    <property type="match status" value="2"/>
</dbReference>
<dbReference type="Proteomes" id="UP001152484">
    <property type="component" value="Unassembled WGS sequence"/>
</dbReference>
<comment type="caution">
    <text evidence="1">The sequence shown here is derived from an EMBL/GenBank/DDBJ whole genome shotgun (WGS) entry which is preliminary data.</text>
</comment>
<protein>
    <recommendedName>
        <fullName evidence="3">Replication factor A C-terminal domain-containing protein</fullName>
    </recommendedName>
</protein>
<organism evidence="1 2">
    <name type="scientific">Cuscuta europaea</name>
    <name type="common">European dodder</name>
    <dbReference type="NCBI Taxonomy" id="41803"/>
    <lineage>
        <taxon>Eukaryota</taxon>
        <taxon>Viridiplantae</taxon>
        <taxon>Streptophyta</taxon>
        <taxon>Embryophyta</taxon>
        <taxon>Tracheophyta</taxon>
        <taxon>Spermatophyta</taxon>
        <taxon>Magnoliopsida</taxon>
        <taxon>eudicotyledons</taxon>
        <taxon>Gunneridae</taxon>
        <taxon>Pentapetalae</taxon>
        <taxon>asterids</taxon>
        <taxon>lamiids</taxon>
        <taxon>Solanales</taxon>
        <taxon>Convolvulaceae</taxon>
        <taxon>Cuscuteae</taxon>
        <taxon>Cuscuta</taxon>
        <taxon>Cuscuta subgen. Cuscuta</taxon>
    </lineage>
</organism>
<dbReference type="OrthoDB" id="1305148at2759"/>
<dbReference type="Gene3D" id="2.40.50.140">
    <property type="entry name" value="Nucleic acid-binding proteins"/>
    <property type="match status" value="2"/>
</dbReference>
<evidence type="ECO:0000313" key="2">
    <source>
        <dbReference type="Proteomes" id="UP001152484"/>
    </source>
</evidence>